<feature type="compositionally biased region" description="Basic and acidic residues" evidence="1">
    <location>
        <begin position="24"/>
        <end position="43"/>
    </location>
</feature>
<evidence type="ECO:0000313" key="2">
    <source>
        <dbReference type="EMBL" id="KAJ7631822.1"/>
    </source>
</evidence>
<feature type="region of interest" description="Disordered" evidence="1">
    <location>
        <begin position="1"/>
        <end position="43"/>
    </location>
</feature>
<dbReference type="Proteomes" id="UP001221757">
    <property type="component" value="Unassembled WGS sequence"/>
</dbReference>
<comment type="caution">
    <text evidence="2">The sequence shown here is derived from an EMBL/GenBank/DDBJ whole genome shotgun (WGS) entry which is preliminary data.</text>
</comment>
<evidence type="ECO:0000256" key="1">
    <source>
        <dbReference type="SAM" id="MobiDB-lite"/>
    </source>
</evidence>
<dbReference type="AlphaFoldDB" id="A0AAD7BWP2"/>
<name>A0AAD7BWP2_MYCRO</name>
<organism evidence="2 3">
    <name type="scientific">Mycena rosella</name>
    <name type="common">Pink bonnet</name>
    <name type="synonym">Agaricus rosellus</name>
    <dbReference type="NCBI Taxonomy" id="1033263"/>
    <lineage>
        <taxon>Eukaryota</taxon>
        <taxon>Fungi</taxon>
        <taxon>Dikarya</taxon>
        <taxon>Basidiomycota</taxon>
        <taxon>Agaricomycotina</taxon>
        <taxon>Agaricomycetes</taxon>
        <taxon>Agaricomycetidae</taxon>
        <taxon>Agaricales</taxon>
        <taxon>Marasmiineae</taxon>
        <taxon>Mycenaceae</taxon>
        <taxon>Mycena</taxon>
    </lineage>
</organism>
<reference evidence="2" key="1">
    <citation type="submission" date="2023-03" db="EMBL/GenBank/DDBJ databases">
        <title>Massive genome expansion in bonnet fungi (Mycena s.s.) driven by repeated elements and novel gene families across ecological guilds.</title>
        <authorList>
            <consortium name="Lawrence Berkeley National Laboratory"/>
            <person name="Harder C.B."/>
            <person name="Miyauchi S."/>
            <person name="Viragh M."/>
            <person name="Kuo A."/>
            <person name="Thoen E."/>
            <person name="Andreopoulos B."/>
            <person name="Lu D."/>
            <person name="Skrede I."/>
            <person name="Drula E."/>
            <person name="Henrissat B."/>
            <person name="Morin E."/>
            <person name="Kohler A."/>
            <person name="Barry K."/>
            <person name="LaButti K."/>
            <person name="Morin E."/>
            <person name="Salamov A."/>
            <person name="Lipzen A."/>
            <person name="Mereny Z."/>
            <person name="Hegedus B."/>
            <person name="Baldrian P."/>
            <person name="Stursova M."/>
            <person name="Weitz H."/>
            <person name="Taylor A."/>
            <person name="Grigoriev I.V."/>
            <person name="Nagy L.G."/>
            <person name="Martin F."/>
            <person name="Kauserud H."/>
        </authorList>
    </citation>
    <scope>NUCLEOTIDE SEQUENCE</scope>
    <source>
        <strain evidence="2">CBHHK067</strain>
    </source>
</reference>
<evidence type="ECO:0000313" key="3">
    <source>
        <dbReference type="Proteomes" id="UP001221757"/>
    </source>
</evidence>
<dbReference type="EMBL" id="JARKIE010000502">
    <property type="protein sequence ID" value="KAJ7631822.1"/>
    <property type="molecule type" value="Genomic_DNA"/>
</dbReference>
<keyword evidence="3" id="KW-1185">Reference proteome</keyword>
<accession>A0AAD7BWP2</accession>
<sequence length="270" mass="30190">MVVQPKLQRWSKGIQGSRVQEGSGRGKDGKSREQKPDAVLRNHKARDTDWIFARILRELLRQPSPVPGSRHGVSAKSASDLCPDLVECSEQTQPLGPNFLKAQDDQAATPSHGSHMWNVRREGRDFLPPRGIAAMERRLEINEGRRAPGNRIGFVFEKEVCDGKDYFHDLPSCAMRKDCTEEVDQARVHPVPVPGVHVREGNGKKSARGSPEPSFQRMKLFWEIFIVDENENENDCPPECGSGERDFSPFTTNLPQNEGDKRPVSGRGSG</sequence>
<feature type="region of interest" description="Disordered" evidence="1">
    <location>
        <begin position="193"/>
        <end position="212"/>
    </location>
</feature>
<protein>
    <submittedName>
        <fullName evidence="2">Uncharacterized protein</fullName>
    </submittedName>
</protein>
<feature type="region of interest" description="Disordered" evidence="1">
    <location>
        <begin position="233"/>
        <end position="270"/>
    </location>
</feature>
<gene>
    <name evidence="2" type="ORF">B0H17DRAFT_1150088</name>
</gene>
<proteinExistence type="predicted"/>